<dbReference type="OrthoDB" id="8432779at2"/>
<evidence type="ECO:0000256" key="1">
    <source>
        <dbReference type="SAM" id="SignalP"/>
    </source>
</evidence>
<name>A0A369IAU8_9BACT</name>
<accession>A0A369IAU8</accession>
<evidence type="ECO:0000313" key="3">
    <source>
        <dbReference type="EMBL" id="RDB06871.1"/>
    </source>
</evidence>
<keyword evidence="4" id="KW-1185">Reference proteome</keyword>
<dbReference type="GO" id="GO:0004683">
    <property type="term" value="F:calcium/calmodulin-dependent protein kinase activity"/>
    <property type="evidence" value="ECO:0007669"/>
    <property type="project" value="InterPro"/>
</dbReference>
<dbReference type="EMBL" id="QPIW01000003">
    <property type="protein sequence ID" value="RDB06871.1"/>
    <property type="molecule type" value="Genomic_DNA"/>
</dbReference>
<comment type="caution">
    <text evidence="3">The sequence shown here is derived from an EMBL/GenBank/DDBJ whole genome shotgun (WGS) entry which is preliminary data.</text>
</comment>
<dbReference type="SUPFAM" id="SSF54427">
    <property type="entry name" value="NTF2-like"/>
    <property type="match status" value="1"/>
</dbReference>
<dbReference type="GO" id="GO:0005516">
    <property type="term" value="F:calmodulin binding"/>
    <property type="evidence" value="ECO:0007669"/>
    <property type="project" value="InterPro"/>
</dbReference>
<dbReference type="RefSeq" id="WP_114460191.1">
    <property type="nucleotide sequence ID" value="NZ_QPIW01000003.1"/>
</dbReference>
<dbReference type="Pfam" id="PF08332">
    <property type="entry name" value="CaMKII_AD"/>
    <property type="match status" value="1"/>
</dbReference>
<feature type="domain" description="Calcium/calmodulin-dependent protein kinase II association-domain" evidence="2">
    <location>
        <begin position="96"/>
        <end position="165"/>
    </location>
</feature>
<dbReference type="Proteomes" id="UP000253141">
    <property type="component" value="Unassembled WGS sequence"/>
</dbReference>
<gene>
    <name evidence="3" type="ORF">DVG78_06185</name>
</gene>
<evidence type="ECO:0000313" key="4">
    <source>
        <dbReference type="Proteomes" id="UP000253141"/>
    </source>
</evidence>
<protein>
    <recommendedName>
        <fullName evidence="2">Calcium/calmodulin-dependent protein kinase II association-domain domain-containing protein</fullName>
    </recommendedName>
</protein>
<reference evidence="3 4" key="1">
    <citation type="submission" date="2018-07" db="EMBL/GenBank/DDBJ databases">
        <title>Genome analysis of Runella aurantiaca.</title>
        <authorList>
            <person name="Yang X."/>
        </authorList>
    </citation>
    <scope>NUCLEOTIDE SEQUENCE [LARGE SCALE GENOMIC DNA]</scope>
    <source>
        <strain evidence="3 4">YX9</strain>
    </source>
</reference>
<dbReference type="Gene3D" id="3.10.450.50">
    <property type="match status" value="1"/>
</dbReference>
<dbReference type="InterPro" id="IPR032710">
    <property type="entry name" value="NTF2-like_dom_sf"/>
</dbReference>
<dbReference type="AlphaFoldDB" id="A0A369IAU8"/>
<keyword evidence="1" id="KW-0732">Signal</keyword>
<sequence length="185" mass="21302">MKHLFICSTLLFVLPMACRQADTQTQTATTTFDEGKETAAILQVIEGETKCFFDGNYDCWAKHWVHQPYAMQAWNNDDGTYDAAIGWEKINAQGKEWIEKYYKNGKNVVHPVVKREKPQVKFYGENVAYLLWKQYNANSAKTHYIISQETRLMEKHDGAWQIANVSAFWNAKSRVSVDSLNAILP</sequence>
<proteinExistence type="predicted"/>
<feature type="signal peptide" evidence="1">
    <location>
        <begin position="1"/>
        <end position="21"/>
    </location>
</feature>
<evidence type="ECO:0000259" key="2">
    <source>
        <dbReference type="Pfam" id="PF08332"/>
    </source>
</evidence>
<dbReference type="InterPro" id="IPR013543">
    <property type="entry name" value="Ca/CaM-dep_prot_kinase-assoc"/>
</dbReference>
<organism evidence="3 4">
    <name type="scientific">Runella aurantiaca</name>
    <dbReference type="NCBI Taxonomy" id="2282308"/>
    <lineage>
        <taxon>Bacteria</taxon>
        <taxon>Pseudomonadati</taxon>
        <taxon>Bacteroidota</taxon>
        <taxon>Cytophagia</taxon>
        <taxon>Cytophagales</taxon>
        <taxon>Spirosomataceae</taxon>
        <taxon>Runella</taxon>
    </lineage>
</organism>
<feature type="chain" id="PRO_5016935369" description="Calcium/calmodulin-dependent protein kinase II association-domain domain-containing protein" evidence="1">
    <location>
        <begin position="22"/>
        <end position="185"/>
    </location>
</feature>